<dbReference type="Proteomes" id="UP001429357">
    <property type="component" value="Unassembled WGS sequence"/>
</dbReference>
<dbReference type="RefSeq" id="WP_161869814.1">
    <property type="nucleotide sequence ID" value="NZ_MAEI02000001.1"/>
</dbReference>
<dbReference type="InterPro" id="IPR013149">
    <property type="entry name" value="ADH-like_C"/>
</dbReference>
<dbReference type="InterPro" id="IPR036291">
    <property type="entry name" value="NAD(P)-bd_dom_sf"/>
</dbReference>
<keyword evidence="3" id="KW-1185">Reference proteome</keyword>
<dbReference type="SMART" id="SM00829">
    <property type="entry name" value="PKS_ER"/>
    <property type="match status" value="1"/>
</dbReference>
<dbReference type="Gene3D" id="3.40.50.720">
    <property type="entry name" value="NAD(P)-binding Rossmann-like Domain"/>
    <property type="match status" value="1"/>
</dbReference>
<feature type="domain" description="Enoyl reductase (ER)" evidence="1">
    <location>
        <begin position="9"/>
        <end position="322"/>
    </location>
</feature>
<reference evidence="2" key="1">
    <citation type="submission" date="2016-06" db="EMBL/GenBank/DDBJ databases">
        <authorList>
            <person name="Van Tyne D."/>
        </authorList>
    </citation>
    <scope>NUCLEOTIDE SEQUENCE</scope>
    <source>
        <strain evidence="2">JM9A</strain>
    </source>
</reference>
<sequence>MENHSLQVNTAPTFHVDVVTTPAPVATDDEVIVKVDWSAVNYKDALAQTEKGGVIRNYPMTPGIDLAGTVSQSQDANFPAGTEVLVTGYGLGVSHPGGYSQWQRVPAAWLVKRPTTLSAKEAMIFGTAGFTAALAVRQILAQTTPADPILITGASGGVGSLALAMLAAKGYHQLIAVSRKESARQWLSDLGASQVIPPSDLISERPRPLAKQAYAGVIDTVGGELVSQILPYVAYGGIVALCGNAGGIKLNTTVLPFILRGITLAGIDSVNTPMPLRQEIWQQLAANKQILEKITIDEISLEEVPTIAANLLAGTHSGRTIVKL</sequence>
<accession>A0ABV0F6L2</accession>
<dbReference type="InterPro" id="IPR020843">
    <property type="entry name" value="ER"/>
</dbReference>
<organism evidence="2 3">
    <name type="scientific">Enterococcus diestrammenae</name>
    <dbReference type="NCBI Taxonomy" id="1155073"/>
    <lineage>
        <taxon>Bacteria</taxon>
        <taxon>Bacillati</taxon>
        <taxon>Bacillota</taxon>
        <taxon>Bacilli</taxon>
        <taxon>Lactobacillales</taxon>
        <taxon>Enterococcaceae</taxon>
        <taxon>Enterococcus</taxon>
    </lineage>
</organism>
<comment type="caution">
    <text evidence="2">The sequence shown here is derived from an EMBL/GenBank/DDBJ whole genome shotgun (WGS) entry which is preliminary data.</text>
</comment>
<dbReference type="InterPro" id="IPR011032">
    <property type="entry name" value="GroES-like_sf"/>
</dbReference>
<reference evidence="2" key="2">
    <citation type="submission" date="2024-02" db="EMBL/GenBank/DDBJ databases">
        <title>The Genome Sequence of Enterococcus diestrammenae JM9A.</title>
        <authorList>
            <person name="Earl A."/>
            <person name="Manson A."/>
            <person name="Gilmore M."/>
            <person name="Sanders J."/>
            <person name="Shea T."/>
            <person name="Howe W."/>
            <person name="Livny J."/>
            <person name="Cuomo C."/>
            <person name="Neafsey D."/>
            <person name="Birren B."/>
        </authorList>
    </citation>
    <scope>NUCLEOTIDE SEQUENCE</scope>
    <source>
        <strain evidence="2">JM9A</strain>
    </source>
</reference>
<dbReference type="InterPro" id="IPR014188">
    <property type="entry name" value="Acrylyl-CoA_reductase_AcuI"/>
</dbReference>
<dbReference type="EMBL" id="MAEI02000001">
    <property type="protein sequence ID" value="MEO1782771.1"/>
    <property type="molecule type" value="Genomic_DNA"/>
</dbReference>
<dbReference type="Gene3D" id="3.90.180.10">
    <property type="entry name" value="Medium-chain alcohol dehydrogenases, catalytic domain"/>
    <property type="match status" value="1"/>
</dbReference>
<dbReference type="Pfam" id="PF00107">
    <property type="entry name" value="ADH_zinc_N"/>
    <property type="match status" value="1"/>
</dbReference>
<dbReference type="InterPro" id="IPR051397">
    <property type="entry name" value="Zn-ADH-like_protein"/>
</dbReference>
<dbReference type="PANTHER" id="PTHR43677">
    <property type="entry name" value="SHORT-CHAIN DEHYDROGENASE/REDUCTASE"/>
    <property type="match status" value="1"/>
</dbReference>
<evidence type="ECO:0000313" key="2">
    <source>
        <dbReference type="EMBL" id="MEO1782771.1"/>
    </source>
</evidence>
<evidence type="ECO:0000259" key="1">
    <source>
        <dbReference type="SMART" id="SM00829"/>
    </source>
</evidence>
<dbReference type="NCBIfam" id="TIGR02823">
    <property type="entry name" value="oxido_YhdH"/>
    <property type="match status" value="1"/>
</dbReference>
<dbReference type="InterPro" id="IPR013154">
    <property type="entry name" value="ADH-like_N"/>
</dbReference>
<dbReference type="SUPFAM" id="SSF50129">
    <property type="entry name" value="GroES-like"/>
    <property type="match status" value="1"/>
</dbReference>
<proteinExistence type="predicted"/>
<protein>
    <recommendedName>
        <fullName evidence="1">Enoyl reductase (ER) domain-containing protein</fullName>
    </recommendedName>
</protein>
<name>A0ABV0F6L2_9ENTE</name>
<dbReference type="SUPFAM" id="SSF51735">
    <property type="entry name" value="NAD(P)-binding Rossmann-fold domains"/>
    <property type="match status" value="1"/>
</dbReference>
<dbReference type="Pfam" id="PF08240">
    <property type="entry name" value="ADH_N"/>
    <property type="match status" value="1"/>
</dbReference>
<dbReference type="PANTHER" id="PTHR43677:SF1">
    <property type="entry name" value="ACRYLYL-COA REDUCTASE ACUI-RELATED"/>
    <property type="match status" value="1"/>
</dbReference>
<evidence type="ECO:0000313" key="3">
    <source>
        <dbReference type="Proteomes" id="UP001429357"/>
    </source>
</evidence>
<dbReference type="CDD" id="cd05280">
    <property type="entry name" value="MDR_yhdh_yhfp"/>
    <property type="match status" value="1"/>
</dbReference>
<gene>
    <name evidence="2" type="ORF">BAU18_002386</name>
</gene>